<feature type="domain" description="NADH:flavin oxidoreductase/NADH oxidase N-terminal" evidence="3">
    <location>
        <begin position="10"/>
        <end position="245"/>
    </location>
</feature>
<dbReference type="PANTHER" id="PTHR43656">
    <property type="entry name" value="BINDING OXIDOREDUCTASE, PUTATIVE (AFU_ORTHOLOGUE AFUA_2G08260)-RELATED"/>
    <property type="match status" value="1"/>
</dbReference>
<dbReference type="Pfam" id="PF00724">
    <property type="entry name" value="Oxidored_FMN"/>
    <property type="match status" value="1"/>
</dbReference>
<dbReference type="InterPro" id="IPR051799">
    <property type="entry name" value="NADH_flavin_oxidoreductase"/>
</dbReference>
<evidence type="ECO:0000256" key="1">
    <source>
        <dbReference type="ARBA" id="ARBA00022630"/>
    </source>
</evidence>
<dbReference type="InterPro" id="IPR001155">
    <property type="entry name" value="OxRdtase_FMN_N"/>
</dbReference>
<accession>A0ABP8THP5</accession>
<evidence type="ECO:0000313" key="4">
    <source>
        <dbReference type="EMBL" id="GAA4608544.1"/>
    </source>
</evidence>
<comment type="caution">
    <text evidence="4">The sequence shown here is derived from an EMBL/GenBank/DDBJ whole genome shotgun (WGS) entry which is preliminary data.</text>
</comment>
<dbReference type="SUPFAM" id="SSF51395">
    <property type="entry name" value="FMN-linked oxidoreductases"/>
    <property type="match status" value="1"/>
</dbReference>
<reference evidence="5" key="1">
    <citation type="journal article" date="2019" name="Int. J. Syst. Evol. Microbiol.">
        <title>The Global Catalogue of Microorganisms (GCM) 10K type strain sequencing project: providing services to taxonomists for standard genome sequencing and annotation.</title>
        <authorList>
            <consortium name="The Broad Institute Genomics Platform"/>
            <consortium name="The Broad Institute Genome Sequencing Center for Infectious Disease"/>
            <person name="Wu L."/>
            <person name="Ma J."/>
        </authorList>
    </citation>
    <scope>NUCLEOTIDE SEQUENCE [LARGE SCALE GENOMIC DNA]</scope>
    <source>
        <strain evidence="5">JCM 17938</strain>
    </source>
</reference>
<organism evidence="4 5">
    <name type="scientific">Actinoallomurus liliacearum</name>
    <dbReference type="NCBI Taxonomy" id="1080073"/>
    <lineage>
        <taxon>Bacteria</taxon>
        <taxon>Bacillati</taxon>
        <taxon>Actinomycetota</taxon>
        <taxon>Actinomycetes</taxon>
        <taxon>Streptosporangiales</taxon>
        <taxon>Thermomonosporaceae</taxon>
        <taxon>Actinoallomurus</taxon>
    </lineage>
</organism>
<proteinExistence type="predicted"/>
<keyword evidence="5" id="KW-1185">Reference proteome</keyword>
<gene>
    <name evidence="4" type="ORF">GCM10023195_33590</name>
</gene>
<evidence type="ECO:0000256" key="2">
    <source>
        <dbReference type="ARBA" id="ARBA00023002"/>
    </source>
</evidence>
<dbReference type="PANTHER" id="PTHR43656:SF2">
    <property type="entry name" value="BINDING OXIDOREDUCTASE, PUTATIVE (AFU_ORTHOLOGUE AFUA_2G08260)-RELATED"/>
    <property type="match status" value="1"/>
</dbReference>
<protein>
    <submittedName>
        <fullName evidence="4">NADH:flavin oxidoreductase</fullName>
    </submittedName>
</protein>
<dbReference type="RefSeq" id="WP_345354477.1">
    <property type="nucleotide sequence ID" value="NZ_BAABHJ010000008.1"/>
</dbReference>
<evidence type="ECO:0000313" key="5">
    <source>
        <dbReference type="Proteomes" id="UP001500212"/>
    </source>
</evidence>
<sequence length="391" mass="42309">MEQGSAAPDVFEAARLGPLTLRNRVIKAATFEGMTKGAVVTDQLIEFHRRHAAGGVGMTTVAYCAVAPEGRTERHQIWMRPEALPGLRRLTDAVHAEGAAISAQLGHAGPVANGRSNGVPSLAPSGGFNPQSMRMNRKATPADIERVTKAYGDAALLAIEAGFDAVEIHLGHNYLASAFLSPRLNKRRDEYGGSLEGRAKVALGIARAVRDAVGDRIAVLAKFNMDDGVPGGFWLDESLQVAQWLERDGGVDALELTVGSSLLNPMYLFRGDAPLREFAGAFPQPQRLGIALVGGRFLRSYPYQEAFLLDSARQFRAALRLPLVLLGGITERATMDRAMAEGFQFVAMARALLREPDLVNRIRKDPATRSLCIHCNKCMPTIFRGTHCVLA</sequence>
<keyword evidence="2" id="KW-0560">Oxidoreductase</keyword>
<dbReference type="CDD" id="cd02803">
    <property type="entry name" value="OYE_like_FMN_family"/>
    <property type="match status" value="1"/>
</dbReference>
<keyword evidence="1" id="KW-0285">Flavoprotein</keyword>
<dbReference type="Proteomes" id="UP001500212">
    <property type="component" value="Unassembled WGS sequence"/>
</dbReference>
<name>A0ABP8THP5_9ACTN</name>
<evidence type="ECO:0000259" key="3">
    <source>
        <dbReference type="Pfam" id="PF00724"/>
    </source>
</evidence>
<dbReference type="InterPro" id="IPR013785">
    <property type="entry name" value="Aldolase_TIM"/>
</dbReference>
<dbReference type="EMBL" id="BAABHJ010000008">
    <property type="protein sequence ID" value="GAA4608544.1"/>
    <property type="molecule type" value="Genomic_DNA"/>
</dbReference>
<dbReference type="Gene3D" id="3.20.20.70">
    <property type="entry name" value="Aldolase class I"/>
    <property type="match status" value="1"/>
</dbReference>